<dbReference type="InterPro" id="IPR029021">
    <property type="entry name" value="Prot-tyrosine_phosphatase-like"/>
</dbReference>
<dbReference type="RefSeq" id="WP_068431539.1">
    <property type="nucleotide sequence ID" value="NZ_LVHI01000040.1"/>
</dbReference>
<dbReference type="InterPro" id="IPR000387">
    <property type="entry name" value="Tyr_Pase_dom"/>
</dbReference>
<evidence type="ECO:0000259" key="1">
    <source>
        <dbReference type="PROSITE" id="PS50056"/>
    </source>
</evidence>
<accession>A0A177Y7I0</accession>
<comment type="caution">
    <text evidence="2">The sequence shown here is derived from an EMBL/GenBank/DDBJ whole genome shotgun (WGS) entry which is preliminary data.</text>
</comment>
<gene>
    <name evidence="2" type="ORF">A3K89_12775</name>
</gene>
<dbReference type="AlphaFoldDB" id="A0A177Y7I0"/>
<evidence type="ECO:0000313" key="2">
    <source>
        <dbReference type="EMBL" id="OAK51108.1"/>
    </source>
</evidence>
<proteinExistence type="predicted"/>
<keyword evidence="3" id="KW-1185">Reference proteome</keyword>
<organism evidence="2 3">
    <name type="scientific">Rhodococcoides kyotonense</name>
    <dbReference type="NCBI Taxonomy" id="398843"/>
    <lineage>
        <taxon>Bacteria</taxon>
        <taxon>Bacillati</taxon>
        <taxon>Actinomycetota</taxon>
        <taxon>Actinomycetes</taxon>
        <taxon>Mycobacteriales</taxon>
        <taxon>Nocardiaceae</taxon>
        <taxon>Rhodococcoides</taxon>
    </lineage>
</organism>
<dbReference type="Pfam" id="PF13350">
    <property type="entry name" value="Y_phosphatase3"/>
    <property type="match status" value="1"/>
</dbReference>
<dbReference type="SUPFAM" id="SSF52799">
    <property type="entry name" value="(Phosphotyrosine protein) phosphatases II"/>
    <property type="match status" value="1"/>
</dbReference>
<reference evidence="2 3" key="1">
    <citation type="submission" date="2016-03" db="EMBL/GenBank/DDBJ databases">
        <title>Genome sequence of Rhodococcus kyotonensis KB10.</title>
        <authorList>
            <person name="Jeong H."/>
            <person name="Hong C.E."/>
            <person name="Jo S.H."/>
            <person name="Park J.M."/>
        </authorList>
    </citation>
    <scope>NUCLEOTIDE SEQUENCE [LARGE SCALE GENOMIC DNA]</scope>
    <source>
        <strain evidence="2 3">KB10</strain>
    </source>
</reference>
<dbReference type="EMBL" id="LVHI01000040">
    <property type="protein sequence ID" value="OAK51108.1"/>
    <property type="molecule type" value="Genomic_DNA"/>
</dbReference>
<dbReference type="Gene3D" id="3.90.190.10">
    <property type="entry name" value="Protein tyrosine phosphatase superfamily"/>
    <property type="match status" value="1"/>
</dbReference>
<evidence type="ECO:0000313" key="3">
    <source>
        <dbReference type="Proteomes" id="UP000077519"/>
    </source>
</evidence>
<dbReference type="InterPro" id="IPR026893">
    <property type="entry name" value="Tyr/Ser_Pase_IphP-type"/>
</dbReference>
<sequence>MADTSVRDQFRLSGAWNFRDVGGARTADGRRVRSGVLLRSSELTRLDDDGRAEMSRLGVRHVFDLRGDSEIERSGRDLVPEGVVVHNLPYHNHRGERAPHEAGASVDPEAQLRYMMRAYTSFPTLEGAHAAIRSVVTSLSNDEGPVLVHCAAGKDRAGWTVATVLRAVGVAESDVLADFLTSNTAIEPLRAHLEQVWAPREGGTPVELTDAVLGVTEAYYRHGIEVATEEHGSFDGYLRAIGVTADDLEKLKRTLLVDEN</sequence>
<dbReference type="Proteomes" id="UP000077519">
    <property type="component" value="Unassembled WGS sequence"/>
</dbReference>
<dbReference type="PROSITE" id="PS50056">
    <property type="entry name" value="TYR_PHOSPHATASE_2"/>
    <property type="match status" value="1"/>
</dbReference>
<dbReference type="GO" id="GO:0004721">
    <property type="term" value="F:phosphoprotein phosphatase activity"/>
    <property type="evidence" value="ECO:0007669"/>
    <property type="project" value="InterPro"/>
</dbReference>
<feature type="domain" description="Tyrosine specific protein phosphatases" evidence="1">
    <location>
        <begin position="126"/>
        <end position="190"/>
    </location>
</feature>
<name>A0A177Y7I0_9NOCA</name>
<protein>
    <submittedName>
        <fullName evidence="2">Phosphotyrosine protein phosphatase</fullName>
    </submittedName>
</protein>